<feature type="binding site" evidence="7">
    <location>
        <position position="377"/>
    </location>
    <ligand>
        <name>L-serine</name>
        <dbReference type="ChEBI" id="CHEBI:33384"/>
    </ligand>
</feature>
<feature type="binding site" evidence="6 7">
    <location>
        <position position="281"/>
    </location>
    <ligand>
        <name>L-serine</name>
        <dbReference type="ChEBI" id="CHEBI:33384"/>
    </ligand>
</feature>
<keyword evidence="6" id="KW-0963">Cytoplasm</keyword>
<dbReference type="EC" id="6.1.1.11" evidence="6"/>
<dbReference type="GO" id="GO:0004828">
    <property type="term" value="F:serine-tRNA ligase activity"/>
    <property type="evidence" value="ECO:0007669"/>
    <property type="project" value="UniProtKB-UniRule"/>
</dbReference>
<evidence type="ECO:0000256" key="8">
    <source>
        <dbReference type="PIRSR" id="PIRSR001529-2"/>
    </source>
</evidence>
<accession>A0A0R2P7M2</accession>
<reference evidence="10 11" key="1">
    <citation type="submission" date="2015-10" db="EMBL/GenBank/DDBJ databases">
        <title>Metagenome-Assembled Genomes uncover a global brackish microbiome.</title>
        <authorList>
            <person name="Hugerth L.W."/>
            <person name="Larsson J."/>
            <person name="Alneberg J."/>
            <person name="Lindh M.V."/>
            <person name="Legrand C."/>
            <person name="Pinhassi J."/>
            <person name="Andersson A.F."/>
        </authorList>
    </citation>
    <scope>NUCLEOTIDE SEQUENCE [LARGE SCALE GENOMIC DNA]</scope>
    <source>
        <strain evidence="10">BACL2 MAG-120802-bin41</strain>
    </source>
</reference>
<comment type="caution">
    <text evidence="10">The sequence shown here is derived from an EMBL/GenBank/DDBJ whole genome shotgun (WGS) entry which is preliminary data.</text>
</comment>
<comment type="subcellular location">
    <subcellularLocation>
        <location evidence="6">Cytoplasm</location>
    </subcellularLocation>
</comment>
<dbReference type="InterPro" id="IPR006195">
    <property type="entry name" value="aa-tRNA-synth_II"/>
</dbReference>
<comment type="catalytic activity">
    <reaction evidence="6">
        <text>tRNA(Sec) + L-serine + ATP = L-seryl-tRNA(Sec) + AMP + diphosphate + H(+)</text>
        <dbReference type="Rhea" id="RHEA:42580"/>
        <dbReference type="Rhea" id="RHEA-COMP:9742"/>
        <dbReference type="Rhea" id="RHEA-COMP:10128"/>
        <dbReference type="ChEBI" id="CHEBI:15378"/>
        <dbReference type="ChEBI" id="CHEBI:30616"/>
        <dbReference type="ChEBI" id="CHEBI:33019"/>
        <dbReference type="ChEBI" id="CHEBI:33384"/>
        <dbReference type="ChEBI" id="CHEBI:78442"/>
        <dbReference type="ChEBI" id="CHEBI:78533"/>
        <dbReference type="ChEBI" id="CHEBI:456215"/>
        <dbReference type="EC" id="6.1.1.11"/>
    </reaction>
</comment>
<feature type="binding site" evidence="7">
    <location>
        <position position="258"/>
    </location>
    <ligand>
        <name>L-serine</name>
        <dbReference type="ChEBI" id="CHEBI:33384"/>
    </ligand>
</feature>
<dbReference type="InterPro" id="IPR002317">
    <property type="entry name" value="Ser-tRNA-ligase_type_1"/>
</dbReference>
<dbReference type="GO" id="GO:0005524">
    <property type="term" value="F:ATP binding"/>
    <property type="evidence" value="ECO:0007669"/>
    <property type="project" value="UniProtKB-UniRule"/>
</dbReference>
<comment type="subunit">
    <text evidence="6">Homodimer. The tRNA molecule binds across the dimer.</text>
</comment>
<comment type="function">
    <text evidence="6">Catalyzes the attachment of serine to tRNA(Ser). Is also able to aminoacylate tRNA(Sec) with serine, to form the misacylated tRNA L-seryl-tRNA(Sec), which will be further converted into selenocysteinyl-tRNA(Sec).</text>
</comment>
<dbReference type="SUPFAM" id="SSF46589">
    <property type="entry name" value="tRNA-binding arm"/>
    <property type="match status" value="1"/>
</dbReference>
<feature type="binding site" evidence="6">
    <location>
        <position position="274"/>
    </location>
    <ligand>
        <name>ATP</name>
        <dbReference type="ChEBI" id="CHEBI:30616"/>
    </ligand>
</feature>
<feature type="binding site" evidence="6 8">
    <location>
        <begin position="345"/>
        <end position="348"/>
    </location>
    <ligand>
        <name>ATP</name>
        <dbReference type="ChEBI" id="CHEBI:30616"/>
    </ligand>
</feature>
<dbReference type="InterPro" id="IPR033729">
    <property type="entry name" value="SerRS_core"/>
</dbReference>
<dbReference type="InterPro" id="IPR010978">
    <property type="entry name" value="tRNA-bd_arm"/>
</dbReference>
<keyword evidence="4 6" id="KW-0648">Protein biosynthesis</keyword>
<evidence type="ECO:0000256" key="2">
    <source>
        <dbReference type="ARBA" id="ARBA00022741"/>
    </source>
</evidence>
<comment type="domain">
    <text evidence="6">Consists of two distinct domains, a catalytic core and a N-terminal extension that is involved in tRNA binding.</text>
</comment>
<dbReference type="InterPro" id="IPR045864">
    <property type="entry name" value="aa-tRNA-synth_II/BPL/LPL"/>
</dbReference>
<organism evidence="10 11">
    <name type="scientific">Actinobacteria bacterium BACL2 MAG-120802-bin41</name>
    <dbReference type="NCBI Taxonomy" id="1655568"/>
    <lineage>
        <taxon>Bacteria</taxon>
        <taxon>Bacillati</taxon>
        <taxon>Actinomycetota</taxon>
        <taxon>Actinomycetes</taxon>
        <taxon>Actinomycetes incertae sedis</taxon>
        <taxon>ac1 cluster</taxon>
    </lineage>
</organism>
<evidence type="ECO:0000256" key="7">
    <source>
        <dbReference type="PIRSR" id="PIRSR001529-1"/>
    </source>
</evidence>
<dbReference type="GO" id="GO:0016260">
    <property type="term" value="P:selenocysteine biosynthetic process"/>
    <property type="evidence" value="ECO:0007669"/>
    <property type="project" value="UniProtKB-UniRule"/>
</dbReference>
<evidence type="ECO:0000256" key="6">
    <source>
        <dbReference type="HAMAP-Rule" id="MF_00176"/>
    </source>
</evidence>
<keyword evidence="1 6" id="KW-0436">Ligase</keyword>
<feature type="binding site" evidence="6">
    <location>
        <begin position="227"/>
        <end position="229"/>
    </location>
    <ligand>
        <name>L-serine</name>
        <dbReference type="ChEBI" id="CHEBI:33384"/>
    </ligand>
</feature>
<dbReference type="NCBIfam" id="TIGR00414">
    <property type="entry name" value="serS"/>
    <property type="match status" value="1"/>
</dbReference>
<dbReference type="CDD" id="cd00770">
    <property type="entry name" value="SerRS_core"/>
    <property type="match status" value="1"/>
</dbReference>
<dbReference type="Gene3D" id="1.10.287.40">
    <property type="entry name" value="Serine-tRNA synthetase, tRNA binding domain"/>
    <property type="match status" value="1"/>
</dbReference>
<feature type="binding site" evidence="6">
    <location>
        <position position="379"/>
    </location>
    <ligand>
        <name>L-serine</name>
        <dbReference type="ChEBI" id="CHEBI:33384"/>
    </ligand>
</feature>
<comment type="similarity">
    <text evidence="6">Belongs to the class-II aminoacyl-tRNA synthetase family. Type-1 seryl-tRNA synthetase subfamily.</text>
</comment>
<dbReference type="PROSITE" id="PS50862">
    <property type="entry name" value="AA_TRNA_LIGASE_II"/>
    <property type="match status" value="1"/>
</dbReference>
<dbReference type="PIRSF" id="PIRSF001529">
    <property type="entry name" value="Ser-tRNA-synth_IIa"/>
    <property type="match status" value="1"/>
</dbReference>
<dbReference type="InterPro" id="IPR015866">
    <property type="entry name" value="Ser-tRNA-synth_1_N"/>
</dbReference>
<proteinExistence type="inferred from homology"/>
<keyword evidence="2 6" id="KW-0547">Nucleotide-binding</keyword>
<keyword evidence="5 6" id="KW-0030">Aminoacyl-tRNA synthetase</keyword>
<dbReference type="Proteomes" id="UP000053941">
    <property type="component" value="Unassembled WGS sequence"/>
</dbReference>
<evidence type="ECO:0000256" key="1">
    <source>
        <dbReference type="ARBA" id="ARBA00022598"/>
    </source>
</evidence>
<dbReference type="InterPro" id="IPR042103">
    <property type="entry name" value="SerRS_1_N_sf"/>
</dbReference>
<dbReference type="EMBL" id="LIAS01000024">
    <property type="protein sequence ID" value="KRO31082.1"/>
    <property type="molecule type" value="Genomic_DNA"/>
</dbReference>
<feature type="binding site" evidence="8">
    <location>
        <begin position="274"/>
        <end position="277"/>
    </location>
    <ligand>
        <name>ATP</name>
        <dbReference type="ChEBI" id="CHEBI:30616"/>
    </ligand>
</feature>
<evidence type="ECO:0000256" key="4">
    <source>
        <dbReference type="ARBA" id="ARBA00022917"/>
    </source>
</evidence>
<gene>
    <name evidence="6" type="primary">serS</name>
    <name evidence="10" type="ORF">ABR60_06285</name>
</gene>
<dbReference type="PANTHER" id="PTHR11778">
    <property type="entry name" value="SERYL-TRNA SYNTHETASE"/>
    <property type="match status" value="1"/>
</dbReference>
<dbReference type="Pfam" id="PF02403">
    <property type="entry name" value="Seryl_tRNA_N"/>
    <property type="match status" value="1"/>
</dbReference>
<feature type="binding site" evidence="6 8">
    <location>
        <begin position="258"/>
        <end position="260"/>
    </location>
    <ligand>
        <name>ATP</name>
        <dbReference type="ChEBI" id="CHEBI:30616"/>
    </ligand>
</feature>
<evidence type="ECO:0000313" key="11">
    <source>
        <dbReference type="Proteomes" id="UP000053941"/>
    </source>
</evidence>
<dbReference type="GO" id="GO:0005737">
    <property type="term" value="C:cytoplasm"/>
    <property type="evidence" value="ECO:0007669"/>
    <property type="project" value="UniProtKB-SubCell"/>
</dbReference>
<evidence type="ECO:0000259" key="9">
    <source>
        <dbReference type="PROSITE" id="PS50862"/>
    </source>
</evidence>
<dbReference type="AlphaFoldDB" id="A0A0R2P7M2"/>
<dbReference type="PRINTS" id="PR00981">
    <property type="entry name" value="TRNASYNTHSER"/>
</dbReference>
<dbReference type="GO" id="GO:0006434">
    <property type="term" value="P:seryl-tRNA aminoacylation"/>
    <property type="evidence" value="ECO:0007669"/>
    <property type="project" value="UniProtKB-UniRule"/>
</dbReference>
<keyword evidence="3 6" id="KW-0067">ATP-binding</keyword>
<feature type="domain" description="Aminoacyl-transfer RNA synthetases class-II family profile" evidence="9">
    <location>
        <begin position="186"/>
        <end position="404"/>
    </location>
</feature>
<sequence>MIDIKVLRESPDLVKASQSARGEDVTLVDRVIAADEIRRSAIVEFEALKAEQNALSKSVGSAKGDEKTALLEKAKALSDAVKAAEVKKNSTEAEYKNIAMSLSNIVDKAAPVGGEADFKVLEEVGKPREFNFTPKDHVELGKILGAIDVERAAKVSGARFYYLTGVGALLELALVNYAITSASKAGFIPVIPPVLVKPAAMEGTGFLGQAAENVFHLKDEDFYLVGTSEVALAALHMDEILDAKSLPIRYAGYSPCFRKEAGSYGKDTRGIIRVHQFDKVEMFSYCAMQDAEAEHQRLLNWEKDFLNAMEIPYRVIDVATGDLGSSANRKFDCEAWIPTQNAYREVTSTSNCSDFQARRLNIRIKTESATTPVATLNGTLVAIPRMIVAILENHQQSDGSVIIPKALQGLLGMERFTPVAN</sequence>
<feature type="binding site" evidence="7">
    <location>
        <position position="227"/>
    </location>
    <ligand>
        <name>L-serine</name>
        <dbReference type="ChEBI" id="CHEBI:33384"/>
    </ligand>
</feature>
<dbReference type="InterPro" id="IPR002314">
    <property type="entry name" value="aa-tRNA-synt_IIb"/>
</dbReference>
<dbReference type="Gene3D" id="3.30.930.10">
    <property type="entry name" value="Bira Bifunctional Protein, Domain 2"/>
    <property type="match status" value="1"/>
</dbReference>
<evidence type="ECO:0000256" key="5">
    <source>
        <dbReference type="ARBA" id="ARBA00023146"/>
    </source>
</evidence>
<feature type="site" description="Important for serine binding" evidence="7">
    <location>
        <position position="379"/>
    </location>
</feature>
<comment type="catalytic activity">
    <reaction evidence="6">
        <text>tRNA(Ser) + L-serine + ATP = L-seryl-tRNA(Ser) + AMP + diphosphate + H(+)</text>
        <dbReference type="Rhea" id="RHEA:12292"/>
        <dbReference type="Rhea" id="RHEA-COMP:9669"/>
        <dbReference type="Rhea" id="RHEA-COMP:9703"/>
        <dbReference type="ChEBI" id="CHEBI:15378"/>
        <dbReference type="ChEBI" id="CHEBI:30616"/>
        <dbReference type="ChEBI" id="CHEBI:33019"/>
        <dbReference type="ChEBI" id="CHEBI:33384"/>
        <dbReference type="ChEBI" id="CHEBI:78442"/>
        <dbReference type="ChEBI" id="CHEBI:78533"/>
        <dbReference type="ChEBI" id="CHEBI:456215"/>
        <dbReference type="EC" id="6.1.1.11"/>
    </reaction>
</comment>
<protein>
    <recommendedName>
        <fullName evidence="6">Serine--tRNA ligase</fullName>
        <ecNumber evidence="6">6.1.1.11</ecNumber>
    </recommendedName>
    <alternativeName>
        <fullName evidence="6">Seryl-tRNA synthetase</fullName>
        <shortName evidence="6">SerRS</shortName>
    </alternativeName>
    <alternativeName>
        <fullName evidence="6">Seryl-tRNA(Ser/Sec) synthetase</fullName>
    </alternativeName>
</protein>
<comment type="pathway">
    <text evidence="6">Aminoacyl-tRNA biosynthesis; selenocysteinyl-tRNA(Sec) biosynthesis; L-seryl-tRNA(Sec) from L-serine and tRNA(Sec): step 1/1.</text>
</comment>
<dbReference type="UniPathway" id="UPA00906">
    <property type="reaction ID" value="UER00895"/>
</dbReference>
<dbReference type="Pfam" id="PF00587">
    <property type="entry name" value="tRNA-synt_2b"/>
    <property type="match status" value="1"/>
</dbReference>
<dbReference type="HAMAP" id="MF_00176">
    <property type="entry name" value="Ser_tRNA_synth_type1"/>
    <property type="match status" value="1"/>
</dbReference>
<evidence type="ECO:0000313" key="10">
    <source>
        <dbReference type="EMBL" id="KRO31082.1"/>
    </source>
</evidence>
<dbReference type="SUPFAM" id="SSF55681">
    <property type="entry name" value="Class II aaRS and biotin synthetases"/>
    <property type="match status" value="1"/>
</dbReference>
<name>A0A0R2P7M2_9ACTN</name>
<evidence type="ECO:0000256" key="3">
    <source>
        <dbReference type="ARBA" id="ARBA00022840"/>
    </source>
</evidence>